<dbReference type="Gene3D" id="2.20.200.10">
    <property type="entry name" value="Outer membrane efflux proteins (OEP)"/>
    <property type="match status" value="1"/>
</dbReference>
<dbReference type="Gene3D" id="1.20.1600.10">
    <property type="entry name" value="Outer membrane efflux proteins (OEP)"/>
    <property type="match status" value="1"/>
</dbReference>
<evidence type="ECO:0000313" key="4">
    <source>
        <dbReference type="Proteomes" id="UP001589834"/>
    </source>
</evidence>
<keyword evidence="2" id="KW-1134">Transmembrane beta strand</keyword>
<dbReference type="InterPro" id="IPR010131">
    <property type="entry name" value="MdtP/NodT-like"/>
</dbReference>
<evidence type="ECO:0000313" key="3">
    <source>
        <dbReference type="EMBL" id="MFC0591045.1"/>
    </source>
</evidence>
<feature type="chain" id="PRO_5044981546" evidence="2">
    <location>
        <begin position="38"/>
        <end position="488"/>
    </location>
</feature>
<keyword evidence="2" id="KW-0472">Membrane</keyword>
<organism evidence="3 4">
    <name type="scientific">Ottowia pentelensis</name>
    <dbReference type="NCBI Taxonomy" id="511108"/>
    <lineage>
        <taxon>Bacteria</taxon>
        <taxon>Pseudomonadati</taxon>
        <taxon>Pseudomonadota</taxon>
        <taxon>Betaproteobacteria</taxon>
        <taxon>Burkholderiales</taxon>
        <taxon>Comamonadaceae</taxon>
        <taxon>Ottowia</taxon>
    </lineage>
</organism>
<reference evidence="3 4" key="1">
    <citation type="submission" date="2024-09" db="EMBL/GenBank/DDBJ databases">
        <authorList>
            <person name="Sun Q."/>
            <person name="Mori K."/>
        </authorList>
    </citation>
    <scope>NUCLEOTIDE SEQUENCE [LARGE SCALE GENOMIC DNA]</scope>
    <source>
        <strain evidence="3 4">NCAIM B.02336</strain>
    </source>
</reference>
<evidence type="ECO:0000256" key="1">
    <source>
        <dbReference type="ARBA" id="ARBA00007613"/>
    </source>
</evidence>
<keyword evidence="2" id="KW-0564">Palmitate</keyword>
<sequence>MTTVDSLTATMPAARNPPPRAPLAPLALALAAGLLLAACAAPAPEHAPSAPLSTGWKSAPPPGWISTADAPAAWQEGRWWALFADAPLDALMPRVDVGNQNLAQAVANVAQAQALLRQAESQLGPTLGAQLGAQRSGDPAGGAANLGLTASWAPDLWGRLAAGVQAQGARVQASQADLAAARLAAQGSLASAYFRVREADVELQLLDEIITGYRRAVGITQNRYDAGVAAHTDLLQARSTLENALGSRAALQASRDTSEQAIALLIGEPPAQFTLARAPWQATVPALPLDMPSELLLRRPDVASSERAVVAANANIGAARAAYFPSLNLTAGLGGKAGSLATLASAPTLAWSLGAALAQTLLDNGARDAAVEQARAAHQAATASYRQSVLTALGQVESQLTAMAALATQIEHAHAAALAAHGAEQRILNSYQAGLSAYTDVVTAQANALGARRSELQLQLQRQQAAVGLIQALGGGWQAPWGEAAASS</sequence>
<keyword evidence="2" id="KW-0449">Lipoprotein</keyword>
<keyword evidence="4" id="KW-1185">Reference proteome</keyword>
<proteinExistence type="inferred from homology"/>
<feature type="signal peptide" evidence="2">
    <location>
        <begin position="1"/>
        <end position="37"/>
    </location>
</feature>
<dbReference type="SUPFAM" id="SSF56954">
    <property type="entry name" value="Outer membrane efflux proteins (OEP)"/>
    <property type="match status" value="1"/>
</dbReference>
<keyword evidence="2" id="KW-0732">Signal</keyword>
<comment type="subcellular location">
    <subcellularLocation>
        <location evidence="2">Cell membrane</location>
        <topology evidence="2">Lipid-anchor</topology>
    </subcellularLocation>
</comment>
<dbReference type="PANTHER" id="PTHR30203:SF33">
    <property type="entry name" value="BLR4455 PROTEIN"/>
    <property type="match status" value="1"/>
</dbReference>
<dbReference type="InterPro" id="IPR003423">
    <property type="entry name" value="OMP_efflux"/>
</dbReference>
<keyword evidence="2" id="KW-0812">Transmembrane</keyword>
<name>A0ABV6PMH8_9BURK</name>
<gene>
    <name evidence="3" type="ORF">ACFFGG_00605</name>
</gene>
<dbReference type="NCBIfam" id="TIGR01845">
    <property type="entry name" value="outer_NodT"/>
    <property type="match status" value="1"/>
</dbReference>
<dbReference type="RefSeq" id="WP_377478647.1">
    <property type="nucleotide sequence ID" value="NZ_JBHLTN010000002.1"/>
</dbReference>
<dbReference type="PANTHER" id="PTHR30203">
    <property type="entry name" value="OUTER MEMBRANE CATION EFFLUX PROTEIN"/>
    <property type="match status" value="1"/>
</dbReference>
<comment type="caution">
    <text evidence="3">The sequence shown here is derived from an EMBL/GenBank/DDBJ whole genome shotgun (WGS) entry which is preliminary data.</text>
</comment>
<dbReference type="EMBL" id="JBHLTN010000002">
    <property type="protein sequence ID" value="MFC0591045.1"/>
    <property type="molecule type" value="Genomic_DNA"/>
</dbReference>
<comment type="similarity">
    <text evidence="1 2">Belongs to the outer membrane factor (OMF) (TC 1.B.17) family.</text>
</comment>
<accession>A0ABV6PMH8</accession>
<dbReference type="Proteomes" id="UP001589834">
    <property type="component" value="Unassembled WGS sequence"/>
</dbReference>
<dbReference type="Pfam" id="PF02321">
    <property type="entry name" value="OEP"/>
    <property type="match status" value="2"/>
</dbReference>
<protein>
    <submittedName>
        <fullName evidence="3">Efflux transporter outer membrane subunit</fullName>
    </submittedName>
</protein>
<evidence type="ECO:0000256" key="2">
    <source>
        <dbReference type="RuleBase" id="RU362097"/>
    </source>
</evidence>